<feature type="transmembrane region" description="Helical" evidence="11">
    <location>
        <begin position="419"/>
        <end position="439"/>
    </location>
</feature>
<feature type="transmembrane region" description="Helical" evidence="11">
    <location>
        <begin position="597"/>
        <end position="616"/>
    </location>
</feature>
<comment type="similarity">
    <text evidence="2">Belongs to the sodium:solute symporter (SSF) (TC 2.A.21) family.</text>
</comment>
<name>A0A521EQ78_9BACT</name>
<evidence type="ECO:0000256" key="6">
    <source>
        <dbReference type="ARBA" id="ARBA00022989"/>
    </source>
</evidence>
<proteinExistence type="inferred from homology"/>
<keyword evidence="13" id="KW-1185">Reference proteome</keyword>
<dbReference type="PROSITE" id="PS50283">
    <property type="entry name" value="NA_SOLUT_SYMP_3"/>
    <property type="match status" value="1"/>
</dbReference>
<keyword evidence="5 11" id="KW-0812">Transmembrane</keyword>
<dbReference type="SUPFAM" id="SSF117281">
    <property type="entry name" value="Kelch motif"/>
    <property type="match status" value="1"/>
</dbReference>
<dbReference type="InterPro" id="IPR056734">
    <property type="entry name" value="NANM"/>
</dbReference>
<dbReference type="Gene3D" id="1.20.1730.10">
    <property type="entry name" value="Sodium/glucose cotransporter"/>
    <property type="match status" value="1"/>
</dbReference>
<evidence type="ECO:0000313" key="12">
    <source>
        <dbReference type="EMBL" id="SMO86076.1"/>
    </source>
</evidence>
<evidence type="ECO:0000256" key="11">
    <source>
        <dbReference type="SAM" id="Phobius"/>
    </source>
</evidence>
<dbReference type="GO" id="GO:0005886">
    <property type="term" value="C:plasma membrane"/>
    <property type="evidence" value="ECO:0007669"/>
    <property type="project" value="UniProtKB-SubCell"/>
</dbReference>
<dbReference type="InterPro" id="IPR015915">
    <property type="entry name" value="Kelch-typ_b-propeller"/>
</dbReference>
<keyword evidence="7" id="KW-0915">Sodium</keyword>
<evidence type="ECO:0000256" key="7">
    <source>
        <dbReference type="ARBA" id="ARBA00023053"/>
    </source>
</evidence>
<sequence>MKNLIQYVILLLVVTMALYYNAIAQDSSADTSKNIIHWHSLSDYPDSNGVAGAFVGTHNNVLLMGGGANFPSAMPGKGGEKVFYNTIHILQQDSASYNWHTSPGLTLPDSLAYGATVSTENGIILIGGTDGKTVSSKVYRLQWEPDSKSIDIENLPSLPKPLAFMDVGFIDNTIYVAGGQHSMNDPEATKIFWKLDISKEEDLQWEELHPWPGPSRILPIAAAQYKGDTPYFFLFSGRNLNADGSMNILNDAYRYNIKEQKWNVLGDVGHNLPDSSRSVMGASALPSGDSHILVFGGDSGDALMERLELITQMDSLRNQMQVLPSSRQQDIKQQIEAFELKLTDNLTQENPFSKNVLSYHTITDSWDNVGQLPNPPPVTTTAVKWNDQIILPSGETRPGVRTPEVWQGTIDSRTPQFGWVNYSALGLYAIILIGMGFYFSHREDATDDYFLAGNRIPWWAAGISIYATQLSAITFISTPVLAYADNWIVFIAYFTIFLMAPVVIYFYLPFFRRLNVTSAYEYLEKRFHLAVRLFGSVSFILFQLGRMSVVVFLPALTLTAILDMNIYAAIILMGVLAIIYTTLGGIEAVIWSDVLQVFILVSGIIYSLYFIINYVGGLEIVYTTALEHDKLQLFDFSFSFTSLATWSIFLGSFALQFGPYTTDQAVIQRYLTTRDEKSAADSIWTNGIISIPTGFLFFALGTCLYVFYKLNPDFLSVGMQNDQVFPLFIGQQLPMGYAGLLIAGIFSASMSSLDSSMHSISTVATVDFYERFVPASTENARLNLARWVTVLTGVLGTLIACLLASFPIQSLYFFFQEIIGLLSSALAGIFILGIFTKRTHGTGALIGAIISLIVLYIVKFHTPIHFYIYPLIGIPVCVFSGYFISYLFPDHGKKLEGLTYRTLVTKRDEN</sequence>
<evidence type="ECO:0000256" key="10">
    <source>
        <dbReference type="ARBA" id="ARBA00023201"/>
    </source>
</evidence>
<feature type="transmembrane region" description="Helical" evidence="11">
    <location>
        <begin position="866"/>
        <end position="888"/>
    </location>
</feature>
<accession>A0A521EQ78</accession>
<dbReference type="Pfam" id="PF00474">
    <property type="entry name" value="SSF"/>
    <property type="match status" value="1"/>
</dbReference>
<feature type="transmembrane region" description="Helical" evidence="11">
    <location>
        <begin position="812"/>
        <end position="835"/>
    </location>
</feature>
<feature type="transmembrane region" description="Helical" evidence="11">
    <location>
        <begin position="529"/>
        <end position="554"/>
    </location>
</feature>
<dbReference type="Proteomes" id="UP000317593">
    <property type="component" value="Unassembled WGS sequence"/>
</dbReference>
<evidence type="ECO:0000256" key="1">
    <source>
        <dbReference type="ARBA" id="ARBA00004651"/>
    </source>
</evidence>
<dbReference type="Pfam" id="PF24996">
    <property type="entry name" value="NANM"/>
    <property type="match status" value="1"/>
</dbReference>
<feature type="transmembrane region" description="Helical" evidence="11">
    <location>
        <begin position="683"/>
        <end position="708"/>
    </location>
</feature>
<dbReference type="OrthoDB" id="9803597at2"/>
<feature type="transmembrane region" description="Helical" evidence="11">
    <location>
        <begin position="487"/>
        <end position="508"/>
    </location>
</feature>
<keyword evidence="10" id="KW-0739">Sodium transport</keyword>
<evidence type="ECO:0000256" key="4">
    <source>
        <dbReference type="ARBA" id="ARBA00022475"/>
    </source>
</evidence>
<keyword evidence="9 11" id="KW-0472">Membrane</keyword>
<feature type="transmembrane region" description="Helical" evidence="11">
    <location>
        <begin position="566"/>
        <end position="590"/>
    </location>
</feature>
<dbReference type="CDD" id="cd11495">
    <property type="entry name" value="SLC5sbd_NIS-like_u3"/>
    <property type="match status" value="1"/>
</dbReference>
<keyword evidence="3" id="KW-0813">Transport</keyword>
<reference evidence="12 13" key="1">
    <citation type="submission" date="2017-05" db="EMBL/GenBank/DDBJ databases">
        <authorList>
            <person name="Varghese N."/>
            <person name="Submissions S."/>
        </authorList>
    </citation>
    <scope>NUCLEOTIDE SEQUENCE [LARGE SCALE GENOMIC DNA]</scope>
    <source>
        <strain evidence="12 13">DSM 21194</strain>
    </source>
</reference>
<keyword evidence="6 11" id="KW-1133">Transmembrane helix</keyword>
<dbReference type="InterPro" id="IPR001734">
    <property type="entry name" value="Na/solute_symporter"/>
</dbReference>
<evidence type="ECO:0000313" key="13">
    <source>
        <dbReference type="Proteomes" id="UP000317593"/>
    </source>
</evidence>
<keyword evidence="4" id="KW-1003">Cell membrane</keyword>
<evidence type="ECO:0000256" key="3">
    <source>
        <dbReference type="ARBA" id="ARBA00022448"/>
    </source>
</evidence>
<gene>
    <name evidence="12" type="ORF">SAMN06265218_11818</name>
</gene>
<dbReference type="Gene3D" id="2.120.10.80">
    <property type="entry name" value="Kelch-type beta propeller"/>
    <property type="match status" value="1"/>
</dbReference>
<dbReference type="InterPro" id="IPR038377">
    <property type="entry name" value="Na/Glc_symporter_sf"/>
</dbReference>
<dbReference type="PANTHER" id="PTHR42985">
    <property type="entry name" value="SODIUM-COUPLED MONOCARBOXYLATE TRANSPORTER"/>
    <property type="match status" value="1"/>
</dbReference>
<keyword evidence="8" id="KW-0406">Ion transport</keyword>
<dbReference type="NCBIfam" id="TIGR00813">
    <property type="entry name" value="sss"/>
    <property type="match status" value="1"/>
</dbReference>
<feature type="transmembrane region" description="Helical" evidence="11">
    <location>
        <begin position="459"/>
        <end position="481"/>
    </location>
</feature>
<evidence type="ECO:0000256" key="8">
    <source>
        <dbReference type="ARBA" id="ARBA00023065"/>
    </source>
</evidence>
<dbReference type="GO" id="GO:0006814">
    <property type="term" value="P:sodium ion transport"/>
    <property type="evidence" value="ECO:0007669"/>
    <property type="project" value="UniProtKB-KW"/>
</dbReference>
<organism evidence="12 13">
    <name type="scientific">Fodinibius sediminis</name>
    <dbReference type="NCBI Taxonomy" id="1214077"/>
    <lineage>
        <taxon>Bacteria</taxon>
        <taxon>Pseudomonadati</taxon>
        <taxon>Balneolota</taxon>
        <taxon>Balneolia</taxon>
        <taxon>Balneolales</taxon>
        <taxon>Balneolaceae</taxon>
        <taxon>Fodinibius</taxon>
    </lineage>
</organism>
<feature type="transmembrane region" description="Helical" evidence="11">
    <location>
        <begin position="784"/>
        <end position="806"/>
    </location>
</feature>
<feature type="transmembrane region" description="Helical" evidence="11">
    <location>
        <begin position="636"/>
        <end position="662"/>
    </location>
</feature>
<dbReference type="AlphaFoldDB" id="A0A521EQ78"/>
<dbReference type="PANTHER" id="PTHR42985:SF40">
    <property type="entry name" value="LD47995P-RELATED"/>
    <property type="match status" value="1"/>
</dbReference>
<feature type="transmembrane region" description="Helical" evidence="11">
    <location>
        <begin position="842"/>
        <end position="860"/>
    </location>
</feature>
<evidence type="ECO:0000256" key="5">
    <source>
        <dbReference type="ARBA" id="ARBA00022692"/>
    </source>
</evidence>
<comment type="subcellular location">
    <subcellularLocation>
        <location evidence="1">Cell membrane</location>
        <topology evidence="1">Multi-pass membrane protein</topology>
    </subcellularLocation>
</comment>
<feature type="transmembrane region" description="Helical" evidence="11">
    <location>
        <begin position="728"/>
        <end position="748"/>
    </location>
</feature>
<dbReference type="EMBL" id="FXTH01000018">
    <property type="protein sequence ID" value="SMO86076.1"/>
    <property type="molecule type" value="Genomic_DNA"/>
</dbReference>
<dbReference type="InterPro" id="IPR051163">
    <property type="entry name" value="Sodium:Solute_Symporter_SSF"/>
</dbReference>
<evidence type="ECO:0000256" key="9">
    <source>
        <dbReference type="ARBA" id="ARBA00023136"/>
    </source>
</evidence>
<dbReference type="GO" id="GO:0015293">
    <property type="term" value="F:symporter activity"/>
    <property type="evidence" value="ECO:0007669"/>
    <property type="project" value="TreeGrafter"/>
</dbReference>
<protein>
    <submittedName>
        <fullName evidence="12">Cyclically-permuted mutarotase family protein</fullName>
    </submittedName>
</protein>
<evidence type="ECO:0000256" key="2">
    <source>
        <dbReference type="ARBA" id="ARBA00006434"/>
    </source>
</evidence>